<dbReference type="Proteomes" id="UP000178700">
    <property type="component" value="Unassembled WGS sequence"/>
</dbReference>
<name>A0A1F6V9A6_9BACT</name>
<protein>
    <recommendedName>
        <fullName evidence="3">Addiction module toxin RelE</fullName>
    </recommendedName>
</protein>
<dbReference type="AlphaFoldDB" id="A0A1F6V9A6"/>
<comment type="caution">
    <text evidence="1">The sequence shown here is derived from an EMBL/GenBank/DDBJ whole genome shotgun (WGS) entry which is preliminary data.</text>
</comment>
<evidence type="ECO:0008006" key="3">
    <source>
        <dbReference type="Google" id="ProtNLM"/>
    </source>
</evidence>
<reference evidence="1 2" key="1">
    <citation type="journal article" date="2016" name="Nat. Commun.">
        <title>Thousands of microbial genomes shed light on interconnected biogeochemical processes in an aquifer system.</title>
        <authorList>
            <person name="Anantharaman K."/>
            <person name="Brown C.T."/>
            <person name="Hug L.A."/>
            <person name="Sharon I."/>
            <person name="Castelle C.J."/>
            <person name="Probst A.J."/>
            <person name="Thomas B.C."/>
            <person name="Singh A."/>
            <person name="Wilkins M.J."/>
            <person name="Karaoz U."/>
            <person name="Brodie E.L."/>
            <person name="Williams K.H."/>
            <person name="Hubbard S.S."/>
            <person name="Banfield J.F."/>
        </authorList>
    </citation>
    <scope>NUCLEOTIDE SEQUENCE [LARGE SCALE GENOMIC DNA]</scope>
</reference>
<accession>A0A1F6V9A6</accession>
<sequence length="104" mass="12648">MTFAVYHTSTFDKELEKMPKDFQEWVDKIEDQLVLNPYVGDQIRVRWCREKKKDKYRLYYLIYDDLKAVYVIALSEKKDQQAVINTIFLLLDQYKEQIQCLLKT</sequence>
<dbReference type="Gene3D" id="3.30.2310.20">
    <property type="entry name" value="RelE-like"/>
    <property type="match status" value="1"/>
</dbReference>
<evidence type="ECO:0000313" key="2">
    <source>
        <dbReference type="Proteomes" id="UP000178700"/>
    </source>
</evidence>
<dbReference type="EMBL" id="MFTJ01000015">
    <property type="protein sequence ID" value="OGI66198.1"/>
    <property type="molecule type" value="Genomic_DNA"/>
</dbReference>
<organism evidence="1 2">
    <name type="scientific">Candidatus Nomurabacteria bacterium RIFCSPHIGHO2_01_FULL_39_10</name>
    <dbReference type="NCBI Taxonomy" id="1801733"/>
    <lineage>
        <taxon>Bacteria</taxon>
        <taxon>Candidatus Nomuraibacteriota</taxon>
    </lineage>
</organism>
<dbReference type="SUPFAM" id="SSF143011">
    <property type="entry name" value="RelE-like"/>
    <property type="match status" value="1"/>
</dbReference>
<gene>
    <name evidence="1" type="ORF">A2642_03420</name>
</gene>
<evidence type="ECO:0000313" key="1">
    <source>
        <dbReference type="EMBL" id="OGI66198.1"/>
    </source>
</evidence>
<dbReference type="InterPro" id="IPR035093">
    <property type="entry name" value="RelE/ParE_toxin_dom_sf"/>
</dbReference>
<proteinExistence type="predicted"/>